<keyword evidence="3" id="KW-1185">Reference proteome</keyword>
<reference evidence="2" key="1">
    <citation type="journal article" date="2018" name="DNA Res.">
        <title>Multiple hybrid de novo genome assembly of finger millet, an orphan allotetraploid crop.</title>
        <authorList>
            <person name="Hatakeyama M."/>
            <person name="Aluri S."/>
            <person name="Balachadran M.T."/>
            <person name="Sivarajan S.R."/>
            <person name="Patrignani A."/>
            <person name="Gruter S."/>
            <person name="Poveda L."/>
            <person name="Shimizu-Inatsugi R."/>
            <person name="Baeten J."/>
            <person name="Francoijs K.J."/>
            <person name="Nataraja K.N."/>
            <person name="Reddy Y.A.N."/>
            <person name="Phadnis S."/>
            <person name="Ravikumar R.L."/>
            <person name="Schlapbach R."/>
            <person name="Sreeman S.M."/>
            <person name="Shimizu K.K."/>
        </authorList>
    </citation>
    <scope>NUCLEOTIDE SEQUENCE</scope>
</reference>
<gene>
    <name evidence="2" type="primary">ga13056</name>
    <name evidence="2" type="ORF">PR202_ga13056</name>
</gene>
<evidence type="ECO:0000256" key="1">
    <source>
        <dbReference type="SAM" id="MobiDB-lite"/>
    </source>
</evidence>
<dbReference type="Proteomes" id="UP001054889">
    <property type="component" value="Unassembled WGS sequence"/>
</dbReference>
<dbReference type="EMBL" id="BQKI01000006">
    <property type="protein sequence ID" value="GJM96238.1"/>
    <property type="molecule type" value="Genomic_DNA"/>
</dbReference>
<evidence type="ECO:0000313" key="2">
    <source>
        <dbReference type="EMBL" id="GJM96238.1"/>
    </source>
</evidence>
<name>A0AAV5CDT0_ELECO</name>
<reference evidence="2" key="2">
    <citation type="submission" date="2021-12" db="EMBL/GenBank/DDBJ databases">
        <title>Resequencing data analysis of finger millet.</title>
        <authorList>
            <person name="Hatakeyama M."/>
            <person name="Aluri S."/>
            <person name="Balachadran M.T."/>
            <person name="Sivarajan S.R."/>
            <person name="Poveda L."/>
            <person name="Shimizu-Inatsugi R."/>
            <person name="Schlapbach R."/>
            <person name="Sreeman S.M."/>
            <person name="Shimizu K.K."/>
        </authorList>
    </citation>
    <scope>NUCLEOTIDE SEQUENCE</scope>
</reference>
<comment type="caution">
    <text evidence="2">The sequence shown here is derived from an EMBL/GenBank/DDBJ whole genome shotgun (WGS) entry which is preliminary data.</text>
</comment>
<sequence length="96" mass="9996">MAARCRVRGARASGGQSERRPCGQGERRRLCAGRRAGERRLLGAGREACGRAAVVRRAADRASGSGSVQDGGWAEDKRHACSGSMAISSTILNGPS</sequence>
<proteinExistence type="predicted"/>
<feature type="compositionally biased region" description="Basic and acidic residues" evidence="1">
    <location>
        <begin position="17"/>
        <end position="27"/>
    </location>
</feature>
<feature type="region of interest" description="Disordered" evidence="1">
    <location>
        <begin position="1"/>
        <end position="27"/>
    </location>
</feature>
<accession>A0AAV5CDT0</accession>
<dbReference type="AlphaFoldDB" id="A0AAV5CDT0"/>
<evidence type="ECO:0000313" key="3">
    <source>
        <dbReference type="Proteomes" id="UP001054889"/>
    </source>
</evidence>
<organism evidence="2 3">
    <name type="scientific">Eleusine coracana subsp. coracana</name>
    <dbReference type="NCBI Taxonomy" id="191504"/>
    <lineage>
        <taxon>Eukaryota</taxon>
        <taxon>Viridiplantae</taxon>
        <taxon>Streptophyta</taxon>
        <taxon>Embryophyta</taxon>
        <taxon>Tracheophyta</taxon>
        <taxon>Spermatophyta</taxon>
        <taxon>Magnoliopsida</taxon>
        <taxon>Liliopsida</taxon>
        <taxon>Poales</taxon>
        <taxon>Poaceae</taxon>
        <taxon>PACMAD clade</taxon>
        <taxon>Chloridoideae</taxon>
        <taxon>Cynodonteae</taxon>
        <taxon>Eleusininae</taxon>
        <taxon>Eleusine</taxon>
    </lineage>
</organism>
<protein>
    <submittedName>
        <fullName evidence="2">Uncharacterized protein</fullName>
    </submittedName>
</protein>